<evidence type="ECO:0000313" key="1">
    <source>
        <dbReference type="Proteomes" id="UP001652622"/>
    </source>
</evidence>
<dbReference type="InterPro" id="IPR029159">
    <property type="entry name" value="CA109-like"/>
</dbReference>
<dbReference type="PANTHER" id="PTHR16234">
    <property type="entry name" value="SIMILAR TO HYPOTHETICAL PROTEIN FLJ20508"/>
    <property type="match status" value="1"/>
</dbReference>
<keyword evidence="1" id="KW-1185">Reference proteome</keyword>
<dbReference type="KEGG" id="pgut:117663286"/>
<accession>A0A6P9BEC6</accession>
<protein>
    <submittedName>
        <fullName evidence="2">AFG2-interacting ribosome maturation factor-like</fullName>
    </submittedName>
</protein>
<evidence type="ECO:0000313" key="2">
    <source>
        <dbReference type="RefSeq" id="XP_034269213.1"/>
    </source>
</evidence>
<sequence length="202" mass="22329">MMAAAEEAERLRGGLRSGLRVLREEHRGWRETLASCLPLLRALGNVARQAEAARRVSFGETPLRAFARLPERLRLKQRAAMEALLAKLRREKLPALREARDAVGASLAPLLVLGGLGQDPDPQPRRAPSPAWADLVAGLQDAEALFHAVYLEARLLLLSLSYRDVAGVQAGPQAWERIMQRGQRGDRVEETLLKAAFFLEDA</sequence>
<name>A0A6P9BEC6_PANGU</name>
<dbReference type="GO" id="GO:0005634">
    <property type="term" value="C:nucleus"/>
    <property type="evidence" value="ECO:0007669"/>
    <property type="project" value="TreeGrafter"/>
</dbReference>
<dbReference type="PANTHER" id="PTHR16234:SF5">
    <property type="entry name" value="AFG2-INTERACTING RIBOSOME MATURATION FACTOR"/>
    <property type="match status" value="1"/>
</dbReference>
<organism evidence="1 2">
    <name type="scientific">Pantherophis guttatus</name>
    <name type="common">Corn snake</name>
    <name type="synonym">Elaphe guttata</name>
    <dbReference type="NCBI Taxonomy" id="94885"/>
    <lineage>
        <taxon>Eukaryota</taxon>
        <taxon>Metazoa</taxon>
        <taxon>Chordata</taxon>
        <taxon>Craniata</taxon>
        <taxon>Vertebrata</taxon>
        <taxon>Euteleostomi</taxon>
        <taxon>Lepidosauria</taxon>
        <taxon>Squamata</taxon>
        <taxon>Bifurcata</taxon>
        <taxon>Unidentata</taxon>
        <taxon>Episquamata</taxon>
        <taxon>Toxicofera</taxon>
        <taxon>Serpentes</taxon>
        <taxon>Colubroidea</taxon>
        <taxon>Colubridae</taxon>
        <taxon>Colubrinae</taxon>
        <taxon>Pantherophis</taxon>
    </lineage>
</organism>
<proteinExistence type="predicted"/>
<dbReference type="Proteomes" id="UP001652622">
    <property type="component" value="Unplaced"/>
</dbReference>
<reference evidence="2" key="1">
    <citation type="submission" date="2025-08" db="UniProtKB">
        <authorList>
            <consortium name="RefSeq"/>
        </authorList>
    </citation>
    <scope>IDENTIFICATION</scope>
    <source>
        <tissue evidence="2">Blood</tissue>
    </source>
</reference>
<dbReference type="Pfam" id="PF15011">
    <property type="entry name" value="CA109-like"/>
    <property type="match status" value="1"/>
</dbReference>
<dbReference type="InParanoid" id="A0A6P9BEC6"/>
<dbReference type="GeneID" id="117663286"/>
<dbReference type="RefSeq" id="XP_034269213.1">
    <property type="nucleotide sequence ID" value="XM_034413322.2"/>
</dbReference>
<dbReference type="OMA" id="AWERIMQ"/>
<dbReference type="AlphaFoldDB" id="A0A6P9BEC6"/>
<gene>
    <name evidence="2" type="primary">LOC117663286</name>
</gene>
<dbReference type="GO" id="GO:0005737">
    <property type="term" value="C:cytoplasm"/>
    <property type="evidence" value="ECO:0007669"/>
    <property type="project" value="TreeGrafter"/>
</dbReference>